<reference evidence="1 2" key="1">
    <citation type="submission" date="2018-06" db="EMBL/GenBank/DDBJ databases">
        <title>Comparative genomics reveals the genomic features of Rhizophagus irregularis, R. cerebriforme, R. diaphanum and Gigaspora rosea, and their symbiotic lifestyle signature.</title>
        <authorList>
            <person name="Morin E."/>
            <person name="San Clemente H."/>
            <person name="Chen E.C.H."/>
            <person name="De La Providencia I."/>
            <person name="Hainaut M."/>
            <person name="Kuo A."/>
            <person name="Kohler A."/>
            <person name="Murat C."/>
            <person name="Tang N."/>
            <person name="Roy S."/>
            <person name="Loubradou J."/>
            <person name="Henrissat B."/>
            <person name="Grigoriev I.V."/>
            <person name="Corradi N."/>
            <person name="Roux C."/>
            <person name="Martin F.M."/>
        </authorList>
    </citation>
    <scope>NUCLEOTIDE SEQUENCE [LARGE SCALE GENOMIC DNA]</scope>
    <source>
        <strain evidence="1 2">DAOM 194757</strain>
    </source>
</reference>
<dbReference type="Proteomes" id="UP000266673">
    <property type="component" value="Unassembled WGS sequence"/>
</dbReference>
<protein>
    <submittedName>
        <fullName evidence="1">Uncharacterized protein</fullName>
    </submittedName>
</protein>
<evidence type="ECO:0000313" key="2">
    <source>
        <dbReference type="Proteomes" id="UP000266673"/>
    </source>
</evidence>
<comment type="caution">
    <text evidence="1">The sequence shown here is derived from an EMBL/GenBank/DDBJ whole genome shotgun (WGS) entry which is preliminary data.</text>
</comment>
<evidence type="ECO:0000313" key="1">
    <source>
        <dbReference type="EMBL" id="RIB18631.1"/>
    </source>
</evidence>
<accession>A0A397V9N3</accession>
<keyword evidence="2" id="KW-1185">Reference proteome</keyword>
<gene>
    <name evidence="1" type="ORF">C2G38_2184048</name>
</gene>
<proteinExistence type="predicted"/>
<organism evidence="1 2">
    <name type="scientific">Gigaspora rosea</name>
    <dbReference type="NCBI Taxonomy" id="44941"/>
    <lineage>
        <taxon>Eukaryota</taxon>
        <taxon>Fungi</taxon>
        <taxon>Fungi incertae sedis</taxon>
        <taxon>Mucoromycota</taxon>
        <taxon>Glomeromycotina</taxon>
        <taxon>Glomeromycetes</taxon>
        <taxon>Diversisporales</taxon>
        <taxon>Gigasporaceae</taxon>
        <taxon>Gigaspora</taxon>
    </lineage>
</organism>
<dbReference type="OrthoDB" id="2370796at2759"/>
<dbReference type="AlphaFoldDB" id="A0A397V9N3"/>
<sequence>MCEILPNTFDFEIQSDDFKHRLYDLESILEKINGVFTFDQISPQSSAVFGIIFKGIDENSPEDYFIRIDNVTTVSFEKLAITIDPPKAGPWNVTLTGNVTKLVGLKFAVLKNDTVLDSTIIERYA</sequence>
<name>A0A397V9N3_9GLOM</name>
<dbReference type="EMBL" id="QKWP01000527">
    <property type="protein sequence ID" value="RIB18631.1"/>
    <property type="molecule type" value="Genomic_DNA"/>
</dbReference>